<dbReference type="InterPro" id="IPR010310">
    <property type="entry name" value="T7SS_ESAT-6-like"/>
</dbReference>
<dbReference type="RefSeq" id="WP_331791635.1">
    <property type="nucleotide sequence ID" value="NZ_BAAAUO010000008.1"/>
</dbReference>
<evidence type="ECO:0000256" key="1">
    <source>
        <dbReference type="RuleBase" id="RU362001"/>
    </source>
</evidence>
<proteinExistence type="inferred from homology"/>
<keyword evidence="3" id="KW-1185">Reference proteome</keyword>
<comment type="caution">
    <text evidence="2">The sequence shown here is derived from an EMBL/GenBank/DDBJ whole genome shotgun (WGS) entry which is preliminary data.</text>
</comment>
<organism evidence="2 3">
    <name type="scientific">Microbacterium schleiferi</name>
    <dbReference type="NCBI Taxonomy" id="69362"/>
    <lineage>
        <taxon>Bacteria</taxon>
        <taxon>Bacillati</taxon>
        <taxon>Actinomycetota</taxon>
        <taxon>Actinomycetes</taxon>
        <taxon>Micrococcales</taxon>
        <taxon>Microbacteriaceae</taxon>
        <taxon>Microbacterium</taxon>
    </lineage>
</organism>
<dbReference type="EMBL" id="JAZHOV010000005">
    <property type="protein sequence ID" value="MEF2255342.1"/>
    <property type="molecule type" value="Genomic_DNA"/>
</dbReference>
<dbReference type="NCBIfam" id="TIGR03930">
    <property type="entry name" value="WXG100_ESAT6"/>
    <property type="match status" value="1"/>
</dbReference>
<dbReference type="Gene3D" id="1.10.287.1060">
    <property type="entry name" value="ESAT-6-like"/>
    <property type="match status" value="1"/>
</dbReference>
<evidence type="ECO:0000313" key="2">
    <source>
        <dbReference type="EMBL" id="MEF2255342.1"/>
    </source>
</evidence>
<sequence length="95" mass="9960">MAIYSVDSDAVLAATAGVRATADRVRAETHTMLAQLTSLQSHWTGAASLAFAGVIDQWRAANAQVEEALGAIGVALETAGHQYADAEQMTLGLFR</sequence>
<gene>
    <name evidence="2" type="ORF">V2V91_09385</name>
</gene>
<name>A0ABU7V995_9MICO</name>
<accession>A0ABU7V995</accession>
<protein>
    <recommendedName>
        <fullName evidence="1">ESAT-6-like protein</fullName>
    </recommendedName>
</protein>
<evidence type="ECO:0000313" key="3">
    <source>
        <dbReference type="Proteomes" id="UP001351900"/>
    </source>
</evidence>
<dbReference type="InterPro" id="IPR036689">
    <property type="entry name" value="ESAT-6-like_sf"/>
</dbReference>
<dbReference type="SUPFAM" id="SSF140453">
    <property type="entry name" value="EsxAB dimer-like"/>
    <property type="match status" value="1"/>
</dbReference>
<reference evidence="2 3" key="1">
    <citation type="submission" date="2024-01" db="EMBL/GenBank/DDBJ databases">
        <title>the genome sequence of strain Microbacterium schleiferi NBRC 15075.</title>
        <authorList>
            <person name="Ding Y."/>
            <person name="Zhang G."/>
        </authorList>
    </citation>
    <scope>NUCLEOTIDE SEQUENCE [LARGE SCALE GENOMIC DNA]</scope>
    <source>
        <strain evidence="2 3">NBRC 15075</strain>
    </source>
</reference>
<dbReference type="Pfam" id="PF06013">
    <property type="entry name" value="WXG100"/>
    <property type="match status" value="1"/>
</dbReference>
<comment type="similarity">
    <text evidence="1">Belongs to the WXG100 family.</text>
</comment>
<dbReference type="Proteomes" id="UP001351900">
    <property type="component" value="Unassembled WGS sequence"/>
</dbReference>